<reference evidence="3 4" key="1">
    <citation type="submission" date="2023-01" db="EMBL/GenBank/DDBJ databases">
        <title>Cultivation and genomic characterization of new, ubiquitous marine nitrite-oxidizing bacteria from the Nitrospirales.</title>
        <authorList>
            <person name="Mueller A.J."/>
            <person name="Daebeler A."/>
            <person name="Herbold C.W."/>
            <person name="Kirkegaard R.H."/>
            <person name="Daims H."/>
        </authorList>
    </citation>
    <scope>NUCLEOTIDE SEQUENCE [LARGE SCALE GENOMIC DNA]</scope>
    <source>
        <strain evidence="3 4">DK</strain>
    </source>
</reference>
<dbReference type="RefSeq" id="WP_312742861.1">
    <property type="nucleotide sequence ID" value="NZ_CP116968.1"/>
</dbReference>
<feature type="compositionally biased region" description="Polar residues" evidence="1">
    <location>
        <begin position="92"/>
        <end position="102"/>
    </location>
</feature>
<dbReference type="KEGG" id="nneo:PQG83_15415"/>
<proteinExistence type="predicted"/>
<evidence type="ECO:0000313" key="3">
    <source>
        <dbReference type="EMBL" id="WNM61135.1"/>
    </source>
</evidence>
<keyword evidence="2" id="KW-0732">Signal</keyword>
<evidence type="ECO:0000313" key="4">
    <source>
        <dbReference type="Proteomes" id="UP001302494"/>
    </source>
</evidence>
<feature type="compositionally biased region" description="Polar residues" evidence="1">
    <location>
        <begin position="43"/>
        <end position="67"/>
    </location>
</feature>
<evidence type="ECO:0000256" key="2">
    <source>
        <dbReference type="SAM" id="SignalP"/>
    </source>
</evidence>
<feature type="compositionally biased region" description="Basic and acidic residues" evidence="1">
    <location>
        <begin position="70"/>
        <end position="83"/>
    </location>
</feature>
<keyword evidence="4" id="KW-1185">Reference proteome</keyword>
<accession>A0AA96GIU6</accession>
<sequence>MNRKLCAISVIGSILLGSTLALGNPGMLPNHPGYPMGDAKSPVTGQSVANDPGQTQPSKDESLQQASGFHDAHAINPGKEERPNIVPPGESKSMNTNSDSSK</sequence>
<gene>
    <name evidence="3" type="ORF">PQG83_15415</name>
</gene>
<name>A0AA96GIU6_9BACT</name>
<evidence type="ECO:0000256" key="1">
    <source>
        <dbReference type="SAM" id="MobiDB-lite"/>
    </source>
</evidence>
<feature type="chain" id="PRO_5041643569" evidence="2">
    <location>
        <begin position="24"/>
        <end position="102"/>
    </location>
</feature>
<feature type="signal peptide" evidence="2">
    <location>
        <begin position="1"/>
        <end position="23"/>
    </location>
</feature>
<dbReference type="AlphaFoldDB" id="A0AA96GIU6"/>
<dbReference type="EMBL" id="CP116968">
    <property type="protein sequence ID" value="WNM61135.1"/>
    <property type="molecule type" value="Genomic_DNA"/>
</dbReference>
<feature type="region of interest" description="Disordered" evidence="1">
    <location>
        <begin position="21"/>
        <end position="102"/>
    </location>
</feature>
<dbReference type="Proteomes" id="UP001302494">
    <property type="component" value="Chromosome"/>
</dbReference>
<organism evidence="3 4">
    <name type="scientific">Candidatus Nitrospira neomarina</name>
    <dbReference type="NCBI Taxonomy" id="3020899"/>
    <lineage>
        <taxon>Bacteria</taxon>
        <taxon>Pseudomonadati</taxon>
        <taxon>Nitrospirota</taxon>
        <taxon>Nitrospiria</taxon>
        <taxon>Nitrospirales</taxon>
        <taxon>Nitrospiraceae</taxon>
        <taxon>Nitrospira</taxon>
    </lineage>
</organism>
<protein>
    <submittedName>
        <fullName evidence="3">Uncharacterized protein</fullName>
    </submittedName>
</protein>